<keyword evidence="3" id="KW-1185">Reference proteome</keyword>
<evidence type="ECO:0000313" key="3">
    <source>
        <dbReference type="Proteomes" id="UP000198796"/>
    </source>
</evidence>
<dbReference type="OrthoDB" id="7875126at2"/>
<name>A0A1I0V3G2_9RHOB</name>
<keyword evidence="1" id="KW-0732">Signal</keyword>
<evidence type="ECO:0000256" key="1">
    <source>
        <dbReference type="SAM" id="SignalP"/>
    </source>
</evidence>
<evidence type="ECO:0000313" key="2">
    <source>
        <dbReference type="EMBL" id="SFA70597.1"/>
    </source>
</evidence>
<gene>
    <name evidence="2" type="ORF">SAMN05421688_0235</name>
</gene>
<accession>A0A1I0V3G2</accession>
<reference evidence="2 3" key="1">
    <citation type="submission" date="2016-10" db="EMBL/GenBank/DDBJ databases">
        <authorList>
            <person name="de Groot N.N."/>
        </authorList>
    </citation>
    <scope>NUCLEOTIDE SEQUENCE [LARGE SCALE GENOMIC DNA]</scope>
    <source>
        <strain evidence="2 3">DSM 29316</strain>
    </source>
</reference>
<dbReference type="RefSeq" id="WP_092059798.1">
    <property type="nucleotide sequence ID" value="NZ_FOJU01000001.1"/>
</dbReference>
<organism evidence="2 3">
    <name type="scientific">Poseidonocella pacifica</name>
    <dbReference type="NCBI Taxonomy" id="871651"/>
    <lineage>
        <taxon>Bacteria</taxon>
        <taxon>Pseudomonadati</taxon>
        <taxon>Pseudomonadota</taxon>
        <taxon>Alphaproteobacteria</taxon>
        <taxon>Rhodobacterales</taxon>
        <taxon>Roseobacteraceae</taxon>
        <taxon>Poseidonocella</taxon>
    </lineage>
</organism>
<sequence>MIRFLIPLIAATSFVPVAVAAAPDSCAIQGDIVGQARTLRRGGTDEKTTSARISAELSGAGAAFRPAVPLLVDWVFSLPEGQLAADVAEEYEATCRAETAG</sequence>
<dbReference type="AlphaFoldDB" id="A0A1I0V3G2"/>
<proteinExistence type="predicted"/>
<dbReference type="Proteomes" id="UP000198796">
    <property type="component" value="Unassembled WGS sequence"/>
</dbReference>
<evidence type="ECO:0008006" key="4">
    <source>
        <dbReference type="Google" id="ProtNLM"/>
    </source>
</evidence>
<feature type="chain" id="PRO_5011492299" description="HdeA/HdeB family protein" evidence="1">
    <location>
        <begin position="21"/>
        <end position="101"/>
    </location>
</feature>
<dbReference type="STRING" id="871651.SAMN05421688_0235"/>
<protein>
    <recommendedName>
        <fullName evidence="4">HdeA/HdeB family protein</fullName>
    </recommendedName>
</protein>
<feature type="signal peptide" evidence="1">
    <location>
        <begin position="1"/>
        <end position="20"/>
    </location>
</feature>
<dbReference type="EMBL" id="FOJU01000001">
    <property type="protein sequence ID" value="SFA70597.1"/>
    <property type="molecule type" value="Genomic_DNA"/>
</dbReference>